<gene>
    <name evidence="3" type="primary">nat</name>
    <name evidence="3" type="ORF">MARSALSMR5_02488</name>
</gene>
<dbReference type="GeneID" id="77256425"/>
<dbReference type="Pfam" id="PF00797">
    <property type="entry name" value="Acetyltransf_2"/>
    <property type="match status" value="1"/>
</dbReference>
<dbReference type="STRING" id="1420917.AU15_06565"/>
<dbReference type="Gene3D" id="3.30.2140.10">
    <property type="entry name" value="Arylamine N-acetyltransferase"/>
    <property type="match status" value="1"/>
</dbReference>
<dbReference type="InterPro" id="IPR001447">
    <property type="entry name" value="Arylamine_N-AcTrfase"/>
</dbReference>
<dbReference type="SUPFAM" id="SSF54001">
    <property type="entry name" value="Cysteine proteinases"/>
    <property type="match status" value="1"/>
</dbReference>
<comment type="similarity">
    <text evidence="1 2">Belongs to the arylamine N-acetyltransferase family.</text>
</comment>
<dbReference type="GO" id="GO:0004060">
    <property type="term" value="F:arylamine N-acetyltransferase activity"/>
    <property type="evidence" value="ECO:0007669"/>
    <property type="project" value="UniProtKB-EC"/>
</dbReference>
<dbReference type="Gene3D" id="2.40.128.150">
    <property type="entry name" value="Cysteine proteinases"/>
    <property type="match status" value="1"/>
</dbReference>
<protein>
    <submittedName>
        <fullName evidence="3">Arylamine N-acetyltransferase</fullName>
        <ecNumber evidence="3">2.3.1.5</ecNumber>
    </submittedName>
</protein>
<keyword evidence="3" id="KW-0808">Transferase</keyword>
<proteinExistence type="inferred from homology"/>
<name>A0A1W6KAY5_9GAMM</name>
<dbReference type="PANTHER" id="PTHR11786">
    <property type="entry name" value="N-HYDROXYARYLAMINE O-ACETYLTRANSFERASE"/>
    <property type="match status" value="1"/>
</dbReference>
<keyword evidence="3" id="KW-0012">Acyltransferase</keyword>
<dbReference type="RefSeq" id="WP_085680985.1">
    <property type="nucleotide sequence ID" value="NZ_CP020931.1"/>
</dbReference>
<organism evidence="3 4">
    <name type="scientific">Marinobacter salarius</name>
    <dbReference type="NCBI Taxonomy" id="1420917"/>
    <lineage>
        <taxon>Bacteria</taxon>
        <taxon>Pseudomonadati</taxon>
        <taxon>Pseudomonadota</taxon>
        <taxon>Gammaproteobacteria</taxon>
        <taxon>Pseudomonadales</taxon>
        <taxon>Marinobacteraceae</taxon>
        <taxon>Marinobacter</taxon>
    </lineage>
</organism>
<evidence type="ECO:0000256" key="1">
    <source>
        <dbReference type="ARBA" id="ARBA00006547"/>
    </source>
</evidence>
<dbReference type="Proteomes" id="UP000193100">
    <property type="component" value="Chromosome"/>
</dbReference>
<dbReference type="InterPro" id="IPR038765">
    <property type="entry name" value="Papain-like_cys_pep_sf"/>
</dbReference>
<dbReference type="EC" id="2.3.1.5" evidence="3"/>
<dbReference type="EMBL" id="CP020931">
    <property type="protein sequence ID" value="ARM84551.1"/>
    <property type="molecule type" value="Genomic_DNA"/>
</dbReference>
<accession>A0A1W6KAY5</accession>
<evidence type="ECO:0000256" key="2">
    <source>
        <dbReference type="RuleBase" id="RU003452"/>
    </source>
</evidence>
<dbReference type="AlphaFoldDB" id="A0A1W6KAY5"/>
<dbReference type="PRINTS" id="PR01543">
    <property type="entry name" value="ANATRNSFRASE"/>
</dbReference>
<evidence type="ECO:0000313" key="3">
    <source>
        <dbReference type="EMBL" id="ARM84551.1"/>
    </source>
</evidence>
<dbReference type="PANTHER" id="PTHR11786:SF0">
    <property type="entry name" value="ARYLAMINE N-ACETYLTRANSFERASE 4-RELATED"/>
    <property type="match status" value="1"/>
</dbReference>
<evidence type="ECO:0000313" key="4">
    <source>
        <dbReference type="Proteomes" id="UP000193100"/>
    </source>
</evidence>
<reference evidence="3 4" key="1">
    <citation type="submission" date="2017-04" db="EMBL/GenBank/DDBJ databases">
        <title>Genome Sequence of Marinobacter salarius strain SMR5 Isolated from a culture of the Diatom Skeletonema marinoi.</title>
        <authorList>
            <person name="Topel M."/>
            <person name="Pinder M.I.M."/>
            <person name="Johansson O.N."/>
            <person name="Kourtchenko O."/>
            <person name="Godhe A."/>
            <person name="Clarke A.K."/>
        </authorList>
    </citation>
    <scope>NUCLEOTIDE SEQUENCE [LARGE SCALE GENOMIC DNA]</scope>
    <source>
        <strain evidence="3 4">SMR5</strain>
    </source>
</reference>
<sequence length="381" mass="42623">MNTAVKEDSISLNGARVLVLGRSEAVLEAVLGELTALGIDAQGTAEPEKATERYDARNYDLIALGRGLLGEAGQSLKAQFRERNADVRFLDTYAPFAVYEIATALECSYPPNVDLEPYLARIGSEGPVAPTLETLKELHERHPDAIPFEAIDVLLERGVNIAPDAVEDKLVHGRRGGYCFEHNGLFKRVLEAIGFHVEGLSARVRWNAAPGTAPQPYSHMALRVVVDNVPWLVDVGFGGCVLTTPLRMDTIEPQATSHETFRLIPFGPGMLLQMWIDEQWKPVYELSGEPRLEGDYEVANWYTAEHPDSHFRRNLMVARTTTEARYTLLNGRYTVRYSDGRTHREVLEADGIERVLADTFQLPVQPEWRPMIERAASLTER</sequence>